<reference evidence="2" key="1">
    <citation type="submission" date="2017-09" db="EMBL/GenBank/DDBJ databases">
        <title>Complete Genome Sequence of ansamitocin-producing Bacterium Actinosynnema pretiosum X47.</title>
        <authorList>
            <person name="Cao G."/>
            <person name="Zong G."/>
            <person name="Zhong C."/>
            <person name="Fu J."/>
        </authorList>
    </citation>
    <scope>NUCLEOTIDE SEQUENCE [LARGE SCALE GENOMIC DNA]</scope>
    <source>
        <strain evidence="2">X47</strain>
    </source>
</reference>
<dbReference type="CDD" id="cd13426">
    <property type="entry name" value="Peptidase_G1"/>
    <property type="match status" value="1"/>
</dbReference>
<organism evidence="2 3">
    <name type="scientific">Actinosynnema pretiosum</name>
    <dbReference type="NCBI Taxonomy" id="42197"/>
    <lineage>
        <taxon>Bacteria</taxon>
        <taxon>Bacillati</taxon>
        <taxon>Actinomycetota</taxon>
        <taxon>Actinomycetes</taxon>
        <taxon>Pseudonocardiales</taxon>
        <taxon>Pseudonocardiaceae</taxon>
        <taxon>Actinosynnema</taxon>
    </lineage>
</organism>
<dbReference type="GO" id="GO:0070007">
    <property type="term" value="F:glutamic-type endopeptidase activity"/>
    <property type="evidence" value="ECO:0007669"/>
    <property type="project" value="InterPro"/>
</dbReference>
<dbReference type="PANTHER" id="PTHR37536:SF1">
    <property type="entry name" value="ASPERGILLOPEPSIN, PUTAITVE (AFU_ORTHOLOGUE AFUA_7G01200)"/>
    <property type="match status" value="1"/>
</dbReference>
<sequence>MSTPFEAAEVQAGAAEPREHPPLRVGAEGSALGWAQDPAVPPGGPRVAPEAPAPPPPLAEAALPGTEAGSSTNWAGYVLRGAPGTFRSVSATWTVPHPHSRPGVGDYYTQCAVWVGLDGAHPGAGHLAQVGVDVNDLGGEREYQLWWELETGGVGAAPIPHPVRAGDELRAGVAHLFGGTFAISVECRAAGWAYRRRHSYPPGTPAPPLGSAEVIVEAPMFRGVTGMLTDFGSVEFLDVVVNDLPLSGFAGAATRYDLVDGVELLAETGPLGDGFGVYWRGYGRPRRALGGQVWEG</sequence>
<dbReference type="InterPro" id="IPR000250">
    <property type="entry name" value="Peptidase_G1"/>
</dbReference>
<dbReference type="KEGG" id="apre:CNX65_24390"/>
<name>A0A290ZAK2_9PSEU</name>
<dbReference type="SUPFAM" id="SSF49899">
    <property type="entry name" value="Concanavalin A-like lectins/glucanases"/>
    <property type="match status" value="1"/>
</dbReference>
<dbReference type="GO" id="GO:0006508">
    <property type="term" value="P:proteolysis"/>
    <property type="evidence" value="ECO:0007669"/>
    <property type="project" value="InterPro"/>
</dbReference>
<evidence type="ECO:0000256" key="1">
    <source>
        <dbReference type="SAM" id="MobiDB-lite"/>
    </source>
</evidence>
<dbReference type="Gene3D" id="2.60.120.700">
    <property type="entry name" value="Peptidase G1"/>
    <property type="match status" value="1"/>
</dbReference>
<protein>
    <submittedName>
        <fullName evidence="2">Uncharacterized protein</fullName>
    </submittedName>
</protein>
<feature type="region of interest" description="Disordered" evidence="1">
    <location>
        <begin position="1"/>
        <end position="67"/>
    </location>
</feature>
<dbReference type="EMBL" id="CP023445">
    <property type="protein sequence ID" value="ATE56026.1"/>
    <property type="molecule type" value="Genomic_DNA"/>
</dbReference>
<dbReference type="AlphaFoldDB" id="A0A290ZAK2"/>
<gene>
    <name evidence="2" type="ORF">CNX65_24390</name>
</gene>
<dbReference type="InterPro" id="IPR038656">
    <property type="entry name" value="Peptidase_G1_sf"/>
</dbReference>
<keyword evidence="3" id="KW-1185">Reference proteome</keyword>
<accession>A0A290ZAK2</accession>
<proteinExistence type="predicted"/>
<evidence type="ECO:0000313" key="2">
    <source>
        <dbReference type="EMBL" id="ATE56026.1"/>
    </source>
</evidence>
<dbReference type="RefSeq" id="WP_096495853.1">
    <property type="nucleotide sequence ID" value="NZ_CP023445.1"/>
</dbReference>
<dbReference type="Pfam" id="PF01828">
    <property type="entry name" value="Peptidase_A4"/>
    <property type="match status" value="1"/>
</dbReference>
<dbReference type="PANTHER" id="PTHR37536">
    <property type="entry name" value="PUTATIVE (AFU_ORTHOLOGUE AFUA_3G02970)-RELATED"/>
    <property type="match status" value="1"/>
</dbReference>
<dbReference type="InterPro" id="IPR013320">
    <property type="entry name" value="ConA-like_dom_sf"/>
</dbReference>
<dbReference type="Proteomes" id="UP000218505">
    <property type="component" value="Chromosome"/>
</dbReference>
<evidence type="ECO:0000313" key="3">
    <source>
        <dbReference type="Proteomes" id="UP000218505"/>
    </source>
</evidence>